<reference evidence="2 3" key="1">
    <citation type="submission" date="2015-06" db="EMBL/GenBank/DDBJ databases">
        <title>Survival trade-offs in plant roots during colonization by closely related pathogenic and mutualistic fungi.</title>
        <authorList>
            <person name="Hacquard S."/>
            <person name="Kracher B."/>
            <person name="Hiruma K."/>
            <person name="Weinman A."/>
            <person name="Muench P."/>
            <person name="Garrido Oter R."/>
            <person name="Ver Loren van Themaat E."/>
            <person name="Dallerey J.-F."/>
            <person name="Damm U."/>
            <person name="Henrissat B."/>
            <person name="Lespinet O."/>
            <person name="Thon M."/>
            <person name="Kemen E."/>
            <person name="McHardy A.C."/>
            <person name="Schulze-Lefert P."/>
            <person name="O'Connell R.J."/>
        </authorList>
    </citation>
    <scope>NUCLEOTIDE SEQUENCE [LARGE SCALE GENOMIC DNA]</scope>
    <source>
        <strain evidence="2 3">0861</strain>
    </source>
</reference>
<name>A0A166LKG4_9PEZI</name>
<feature type="region of interest" description="Disordered" evidence="1">
    <location>
        <begin position="1"/>
        <end position="50"/>
    </location>
</feature>
<protein>
    <submittedName>
        <fullName evidence="2">Uncharacterized protein</fullName>
    </submittedName>
</protein>
<feature type="compositionally biased region" description="Polar residues" evidence="1">
    <location>
        <begin position="1"/>
        <end position="11"/>
    </location>
</feature>
<comment type="caution">
    <text evidence="2">The sequence shown here is derived from an EMBL/GenBank/DDBJ whole genome shotgun (WGS) entry which is preliminary data.</text>
</comment>
<proteinExistence type="predicted"/>
<evidence type="ECO:0000256" key="1">
    <source>
        <dbReference type="SAM" id="MobiDB-lite"/>
    </source>
</evidence>
<dbReference type="Proteomes" id="UP000076552">
    <property type="component" value="Unassembled WGS sequence"/>
</dbReference>
<keyword evidence="3" id="KW-1185">Reference proteome</keyword>
<feature type="compositionally biased region" description="Polar residues" evidence="1">
    <location>
        <begin position="26"/>
        <end position="39"/>
    </location>
</feature>
<evidence type="ECO:0000313" key="3">
    <source>
        <dbReference type="Proteomes" id="UP000076552"/>
    </source>
</evidence>
<dbReference type="AlphaFoldDB" id="A0A166LKG4"/>
<dbReference type="EMBL" id="LFIV01000342">
    <property type="protein sequence ID" value="KZL63632.1"/>
    <property type="molecule type" value="Genomic_DNA"/>
</dbReference>
<gene>
    <name evidence="2" type="ORF">CT0861_01134</name>
</gene>
<organism evidence="2 3">
    <name type="scientific">Colletotrichum tofieldiae</name>
    <dbReference type="NCBI Taxonomy" id="708197"/>
    <lineage>
        <taxon>Eukaryota</taxon>
        <taxon>Fungi</taxon>
        <taxon>Dikarya</taxon>
        <taxon>Ascomycota</taxon>
        <taxon>Pezizomycotina</taxon>
        <taxon>Sordariomycetes</taxon>
        <taxon>Hypocreomycetidae</taxon>
        <taxon>Glomerellales</taxon>
        <taxon>Glomerellaceae</taxon>
        <taxon>Colletotrichum</taxon>
        <taxon>Colletotrichum spaethianum species complex</taxon>
    </lineage>
</organism>
<sequence length="82" mass="9263">MLQPNIITTPSGDRRKTTGKTFWPKTPTSRKQQEPSSKIPQLKRANGLMTEGAREQAKELFSVLFPPLSSIIKDEGNDHKDR</sequence>
<accession>A0A166LKG4</accession>
<evidence type="ECO:0000313" key="2">
    <source>
        <dbReference type="EMBL" id="KZL63632.1"/>
    </source>
</evidence>